<evidence type="ECO:0000313" key="10">
    <source>
        <dbReference type="Proteomes" id="UP000239563"/>
    </source>
</evidence>
<dbReference type="PANTHER" id="PTHR11006:SF53">
    <property type="entry name" value="PROTEIN ARGININE N-METHYLTRANSFERASE 3"/>
    <property type="match status" value="1"/>
</dbReference>
<dbReference type="InterPro" id="IPR029063">
    <property type="entry name" value="SAM-dependent_MTases_sf"/>
</dbReference>
<keyword evidence="2 7" id="KW-0489">Methyltransferase</keyword>
<dbReference type="GO" id="GO:0005634">
    <property type="term" value="C:nucleus"/>
    <property type="evidence" value="ECO:0007669"/>
    <property type="project" value="TreeGrafter"/>
</dbReference>
<evidence type="ECO:0000256" key="3">
    <source>
        <dbReference type="ARBA" id="ARBA00022679"/>
    </source>
</evidence>
<dbReference type="Pfam" id="PF06325">
    <property type="entry name" value="PrmA"/>
    <property type="match status" value="1"/>
</dbReference>
<dbReference type="AlphaFoldDB" id="A0A2N8UJF3"/>
<evidence type="ECO:0000256" key="1">
    <source>
        <dbReference type="ARBA" id="ARBA00011925"/>
    </source>
</evidence>
<dbReference type="Gene3D" id="3.40.50.150">
    <property type="entry name" value="Vaccinia Virus protein VP39"/>
    <property type="match status" value="1"/>
</dbReference>
<dbReference type="EC" id="2.1.1.319" evidence="1"/>
<protein>
    <recommendedName>
        <fullName evidence="1">type I protein arginine methyltransferase</fullName>
        <ecNumber evidence="1">2.1.1.319</ecNumber>
    </recommendedName>
</protein>
<proteinExistence type="predicted"/>
<organism evidence="9 10">
    <name type="scientific">Sporisorium reilianum f. sp. reilianum</name>
    <dbReference type="NCBI Taxonomy" id="72559"/>
    <lineage>
        <taxon>Eukaryota</taxon>
        <taxon>Fungi</taxon>
        <taxon>Dikarya</taxon>
        <taxon>Basidiomycota</taxon>
        <taxon>Ustilaginomycotina</taxon>
        <taxon>Ustilaginomycetes</taxon>
        <taxon>Ustilaginales</taxon>
        <taxon>Ustilaginaceae</taxon>
        <taxon>Sporisorium</taxon>
    </lineage>
</organism>
<reference evidence="9 10" key="1">
    <citation type="submission" date="2017-02" db="EMBL/GenBank/DDBJ databases">
        <authorList>
            <person name="Peterson S.W."/>
        </authorList>
    </citation>
    <scope>NUCLEOTIDE SEQUENCE [LARGE SCALE GENOMIC DNA]</scope>
    <source>
        <strain evidence="9 10">SRS1_H2-8</strain>
    </source>
</reference>
<evidence type="ECO:0000256" key="2">
    <source>
        <dbReference type="ARBA" id="ARBA00022603"/>
    </source>
</evidence>
<evidence type="ECO:0000313" key="9">
    <source>
        <dbReference type="EMBL" id="SJX64832.1"/>
    </source>
</evidence>
<accession>A0A2N8UJF3</accession>
<comment type="catalytic activity">
    <reaction evidence="5">
        <text>L-arginyl-[protein] + 2 S-adenosyl-L-methionine = N(omega),N(omega)-dimethyl-L-arginyl-[protein] + 2 S-adenosyl-L-homocysteine + 2 H(+)</text>
        <dbReference type="Rhea" id="RHEA:48096"/>
        <dbReference type="Rhea" id="RHEA-COMP:10532"/>
        <dbReference type="Rhea" id="RHEA-COMP:11991"/>
        <dbReference type="ChEBI" id="CHEBI:15378"/>
        <dbReference type="ChEBI" id="CHEBI:29965"/>
        <dbReference type="ChEBI" id="CHEBI:57856"/>
        <dbReference type="ChEBI" id="CHEBI:59789"/>
        <dbReference type="ChEBI" id="CHEBI:61897"/>
        <dbReference type="EC" id="2.1.1.319"/>
    </reaction>
    <physiologicalReaction direction="left-to-right" evidence="5">
        <dbReference type="Rhea" id="RHEA:48097"/>
    </physiologicalReaction>
</comment>
<dbReference type="InterPro" id="IPR055135">
    <property type="entry name" value="PRMT_dom"/>
</dbReference>
<dbReference type="InterPro" id="IPR036236">
    <property type="entry name" value="Znf_C2H2_sf"/>
</dbReference>
<dbReference type="GO" id="GO:0032259">
    <property type="term" value="P:methylation"/>
    <property type="evidence" value="ECO:0007669"/>
    <property type="project" value="UniProtKB-KW"/>
</dbReference>
<name>A0A2N8UJF3_9BASI</name>
<dbReference type="PROSITE" id="PS51678">
    <property type="entry name" value="SAM_MT_PRMT"/>
    <property type="match status" value="1"/>
</dbReference>
<dbReference type="PANTHER" id="PTHR11006">
    <property type="entry name" value="PROTEIN ARGININE N-METHYLTRANSFERASE"/>
    <property type="match status" value="1"/>
</dbReference>
<dbReference type="Proteomes" id="UP000239563">
    <property type="component" value="Chromosome XIV"/>
</dbReference>
<dbReference type="InterPro" id="IPR025799">
    <property type="entry name" value="Arg_MeTrfase"/>
</dbReference>
<gene>
    <name evidence="9" type="ORF">SRS1_15261</name>
</gene>
<evidence type="ECO:0000256" key="6">
    <source>
        <dbReference type="ARBA" id="ARBA00049303"/>
    </source>
</evidence>
<dbReference type="SUPFAM" id="SSF57667">
    <property type="entry name" value="beta-beta-alpha zinc fingers"/>
    <property type="match status" value="1"/>
</dbReference>
<dbReference type="Gene3D" id="2.70.160.11">
    <property type="entry name" value="Hnrnp arginine n-methyltransferase1"/>
    <property type="match status" value="1"/>
</dbReference>
<dbReference type="EMBL" id="LT795067">
    <property type="protein sequence ID" value="SJX64832.1"/>
    <property type="molecule type" value="Genomic_DNA"/>
</dbReference>
<feature type="domain" description="Protein arginine N-methyltransferase" evidence="8">
    <location>
        <begin position="378"/>
        <end position="479"/>
    </location>
</feature>
<dbReference type="FunFam" id="3.40.50.150:FF:000003">
    <property type="entry name" value="Blast:Protein arginine N-methyltransferase 1"/>
    <property type="match status" value="1"/>
</dbReference>
<dbReference type="GO" id="GO:0042054">
    <property type="term" value="F:histone methyltransferase activity"/>
    <property type="evidence" value="ECO:0007669"/>
    <property type="project" value="TreeGrafter"/>
</dbReference>
<evidence type="ECO:0000256" key="4">
    <source>
        <dbReference type="ARBA" id="ARBA00022691"/>
    </source>
</evidence>
<sequence length="605" mass="65933">MAHKDAEGYVSASDSASSFDDDHDFGDWCSDASHPAAATLALFADAATGERQSFASPLEALHHAKTHDHCDLVELVARLQLDTLQVIRLINHVRRNGLTPEQVRAVTAESAVLVDDDELKPVPGFEDDGLLQVDFDLLAADAGADAGSAGAGDKQRIAELEQQLATARAAFDELRAIHASTLGLSSTDLSESAGAQLSADQRSQLASASLSTAAARTRRGANDADDDILYFDSYSTNSIHQTMITDTARTLSYAHFLLHPANAHLLRGKTVMDVGCGTGILSLLAARAGAKHVIAIDASAIAERAKHNVEANGFGHVVKVHRGKLEDLSVELRGYEGKVDVLVSEWMGYFLLYENMLPSVLVARDRYLREEGVLAPNRMTMHLAAFESAALLQTKVRFWDDVYGFDMASMTTGLLDEAFVDVLDAGDVVSDSFIFADLDLPSLPAKQPEPASEFTLHITRDAAAVHGFISWFDTFFFPSARVPTDAPTDCPAFTLTPKDVPGLDLRHSQTTPSPTFSDAQGKLVSFSTSPYSKETHWQQTLFVLKSPIVDVKQGDTIKGRIVVLQDSTHSRQLEVELHYLHVPKHAERESKKRVETQLVQVYMVR</sequence>
<keyword evidence="3 7" id="KW-0808">Transferase</keyword>
<evidence type="ECO:0000256" key="7">
    <source>
        <dbReference type="PROSITE-ProRule" id="PRU01015"/>
    </source>
</evidence>
<dbReference type="Pfam" id="PF22528">
    <property type="entry name" value="PRMT_C"/>
    <property type="match status" value="2"/>
</dbReference>
<keyword evidence="4 7" id="KW-0949">S-adenosyl-L-methionine</keyword>
<dbReference type="SUPFAM" id="SSF53335">
    <property type="entry name" value="S-adenosyl-L-methionine-dependent methyltransferases"/>
    <property type="match status" value="1"/>
</dbReference>
<dbReference type="CDD" id="cd02440">
    <property type="entry name" value="AdoMet_MTases"/>
    <property type="match status" value="1"/>
</dbReference>
<evidence type="ECO:0000259" key="8">
    <source>
        <dbReference type="Pfam" id="PF22528"/>
    </source>
</evidence>
<comment type="catalytic activity">
    <reaction evidence="6">
        <text>L-arginyl-[protein] + S-adenosyl-L-methionine = N(omega)-methyl-L-arginyl-[protein] + S-adenosyl-L-homocysteine + H(+)</text>
        <dbReference type="Rhea" id="RHEA:48100"/>
        <dbReference type="Rhea" id="RHEA-COMP:10532"/>
        <dbReference type="Rhea" id="RHEA-COMP:11990"/>
        <dbReference type="ChEBI" id="CHEBI:15378"/>
        <dbReference type="ChEBI" id="CHEBI:29965"/>
        <dbReference type="ChEBI" id="CHEBI:57856"/>
        <dbReference type="ChEBI" id="CHEBI:59789"/>
        <dbReference type="ChEBI" id="CHEBI:65280"/>
    </reaction>
    <physiologicalReaction direction="left-to-right" evidence="6">
        <dbReference type="Rhea" id="RHEA:48101"/>
    </physiologicalReaction>
</comment>
<dbReference type="GO" id="GO:0035242">
    <property type="term" value="F:protein-arginine omega-N asymmetric methyltransferase activity"/>
    <property type="evidence" value="ECO:0007669"/>
    <property type="project" value="UniProtKB-EC"/>
</dbReference>
<feature type="domain" description="Protein arginine N-methyltransferase" evidence="8">
    <location>
        <begin position="521"/>
        <end position="579"/>
    </location>
</feature>
<evidence type="ECO:0000256" key="5">
    <source>
        <dbReference type="ARBA" id="ARBA00047384"/>
    </source>
</evidence>